<gene>
    <name evidence="1" type="ORF">GCM10011591_28770</name>
</gene>
<dbReference type="Gene3D" id="3.30.530.20">
    <property type="match status" value="1"/>
</dbReference>
<reference evidence="1" key="2">
    <citation type="submission" date="2020-09" db="EMBL/GenBank/DDBJ databases">
        <authorList>
            <person name="Sun Q."/>
            <person name="Zhou Y."/>
        </authorList>
    </citation>
    <scope>NUCLEOTIDE SEQUENCE</scope>
    <source>
        <strain evidence="1">CGMCC 4.7278</strain>
    </source>
</reference>
<name>A0A917QKM9_9NOCA</name>
<dbReference type="CDD" id="cd07812">
    <property type="entry name" value="SRPBCC"/>
    <property type="match status" value="1"/>
</dbReference>
<dbReference type="EMBL" id="BMMW01000002">
    <property type="protein sequence ID" value="GGK55086.1"/>
    <property type="molecule type" value="Genomic_DNA"/>
</dbReference>
<dbReference type="SUPFAM" id="SSF55961">
    <property type="entry name" value="Bet v1-like"/>
    <property type="match status" value="1"/>
</dbReference>
<evidence type="ECO:0000313" key="2">
    <source>
        <dbReference type="Proteomes" id="UP000612956"/>
    </source>
</evidence>
<proteinExistence type="predicted"/>
<dbReference type="InterPro" id="IPR023393">
    <property type="entry name" value="START-like_dom_sf"/>
</dbReference>
<keyword evidence="2" id="KW-1185">Reference proteome</keyword>
<organism evidence="1 2">
    <name type="scientific">Nocardia camponoti</name>
    <dbReference type="NCBI Taxonomy" id="1616106"/>
    <lineage>
        <taxon>Bacteria</taxon>
        <taxon>Bacillati</taxon>
        <taxon>Actinomycetota</taxon>
        <taxon>Actinomycetes</taxon>
        <taxon>Mycobacteriales</taxon>
        <taxon>Nocardiaceae</taxon>
        <taxon>Nocardia</taxon>
    </lineage>
</organism>
<evidence type="ECO:0008006" key="3">
    <source>
        <dbReference type="Google" id="ProtNLM"/>
    </source>
</evidence>
<dbReference type="AlphaFoldDB" id="A0A917QKM9"/>
<evidence type="ECO:0000313" key="1">
    <source>
        <dbReference type="EMBL" id="GGK55086.1"/>
    </source>
</evidence>
<dbReference type="Pfam" id="PF10604">
    <property type="entry name" value="Polyketide_cyc2"/>
    <property type="match status" value="1"/>
</dbReference>
<protein>
    <recommendedName>
        <fullName evidence="3">SRPBCC family protein</fullName>
    </recommendedName>
</protein>
<sequence>MADMTEVRIVEDCVASAATAFAYINDYRNLPKYMHGIESFTPVTSQTEGVGAKFDGVIKLGPVTLTSTVEVVEWEKDKVIAIKSRKGFEIISTWKFIEKGPNLCTIDAIIDYRVGGGIAGKVLGKTIEPFVKITVQHTTDNVVSQIAKAHLDGA</sequence>
<reference evidence="1" key="1">
    <citation type="journal article" date="2014" name="Int. J. Syst. Evol. Microbiol.">
        <title>Complete genome sequence of Corynebacterium casei LMG S-19264T (=DSM 44701T), isolated from a smear-ripened cheese.</title>
        <authorList>
            <consortium name="US DOE Joint Genome Institute (JGI-PGF)"/>
            <person name="Walter F."/>
            <person name="Albersmeier A."/>
            <person name="Kalinowski J."/>
            <person name="Ruckert C."/>
        </authorList>
    </citation>
    <scope>NUCLEOTIDE SEQUENCE</scope>
    <source>
        <strain evidence="1">CGMCC 4.7278</strain>
    </source>
</reference>
<dbReference type="InterPro" id="IPR019587">
    <property type="entry name" value="Polyketide_cyclase/dehydratase"/>
</dbReference>
<accession>A0A917QKM9</accession>
<comment type="caution">
    <text evidence="1">The sequence shown here is derived from an EMBL/GenBank/DDBJ whole genome shotgun (WGS) entry which is preliminary data.</text>
</comment>
<dbReference type="Proteomes" id="UP000612956">
    <property type="component" value="Unassembled WGS sequence"/>
</dbReference>